<dbReference type="Pfam" id="PF02515">
    <property type="entry name" value="CoA_transf_3"/>
    <property type="match status" value="1"/>
</dbReference>
<dbReference type="InterPro" id="IPR023606">
    <property type="entry name" value="CoA-Trfase_III_dom_1_sf"/>
</dbReference>
<dbReference type="Gene3D" id="3.30.1540.10">
    <property type="entry name" value="formyl-coa transferase, domain 3"/>
    <property type="match status" value="1"/>
</dbReference>
<dbReference type="Proteomes" id="UP000032232">
    <property type="component" value="Unassembled WGS sequence"/>
</dbReference>
<dbReference type="STRING" id="935700.jaqu_11610"/>
<dbReference type="OrthoDB" id="7208981at2"/>
<comment type="caution">
    <text evidence="2">The sequence shown here is derived from an EMBL/GenBank/DDBJ whole genome shotgun (WGS) entry which is preliminary data.</text>
</comment>
<dbReference type="EMBL" id="JYFE01000022">
    <property type="protein sequence ID" value="KIT17119.1"/>
    <property type="molecule type" value="Genomic_DNA"/>
</dbReference>
<dbReference type="GO" id="GO:0033608">
    <property type="term" value="F:formyl-CoA transferase activity"/>
    <property type="evidence" value="ECO:0007669"/>
    <property type="project" value="UniProtKB-EC"/>
</dbReference>
<gene>
    <name evidence="2" type="primary">frc_1</name>
    <name evidence="2" type="ORF">jaqu_11610</name>
</gene>
<dbReference type="EC" id="2.8.3.16" evidence="2"/>
<keyword evidence="3" id="KW-1185">Reference proteome</keyword>
<evidence type="ECO:0000313" key="2">
    <source>
        <dbReference type="EMBL" id="KIT17119.1"/>
    </source>
</evidence>
<dbReference type="PANTHER" id="PTHR48207:SF3">
    <property type="entry name" value="SUCCINATE--HYDROXYMETHYLGLUTARATE COA-TRANSFERASE"/>
    <property type="match status" value="1"/>
</dbReference>
<dbReference type="InterPro" id="IPR050483">
    <property type="entry name" value="CoA-transferase_III_domain"/>
</dbReference>
<accession>A0A0D1EHG1</accession>
<name>A0A0D1EHG1_9RHOB</name>
<keyword evidence="1 2" id="KW-0808">Transferase</keyword>
<dbReference type="SUPFAM" id="SSF89796">
    <property type="entry name" value="CoA-transferase family III (CaiB/BaiF)"/>
    <property type="match status" value="1"/>
</dbReference>
<dbReference type="InterPro" id="IPR003673">
    <property type="entry name" value="CoA-Trfase_fam_III"/>
</dbReference>
<reference evidence="2 3" key="1">
    <citation type="submission" date="2015-02" db="EMBL/GenBank/DDBJ databases">
        <title>Genome Sequence of Jannaschia aquimarina DSM28248, a member of the Roseobacter clade.</title>
        <authorList>
            <person name="Voget S."/>
            <person name="Daniel R."/>
        </authorList>
    </citation>
    <scope>NUCLEOTIDE SEQUENCE [LARGE SCALE GENOMIC DNA]</scope>
    <source>
        <strain evidence="2 3">GSW-M26</strain>
    </source>
</reference>
<protein>
    <submittedName>
        <fullName evidence="2">Frc_1 protein</fullName>
        <ecNumber evidence="2">2.8.3.16</ecNumber>
    </submittedName>
</protein>
<dbReference type="PANTHER" id="PTHR48207">
    <property type="entry name" value="SUCCINATE--HYDROXYMETHYLGLUTARATE COA-TRANSFERASE"/>
    <property type="match status" value="1"/>
</dbReference>
<dbReference type="PATRIC" id="fig|935700.4.peg.1207"/>
<proteinExistence type="predicted"/>
<evidence type="ECO:0000313" key="3">
    <source>
        <dbReference type="Proteomes" id="UP000032232"/>
    </source>
</evidence>
<sequence length="402" mass="40906">MTAKPLAGIRVLDLTNVLAGPFCCHQLAHLGADVVKVEAPGRGDLARQLGADEALNAAGMGVSFLAQNAGKRSVALDLKDAAGRRAFLALAARADVVVENFRPGVMARLGLDAGTLRAANPSLVYAAISGFGQDGPMAGLPAYDQIVQGASGVMSITGDPDGPPTRVGYPLCDTIGGLTAAMAICAALSARGPDGARPAATIDVSMLEATLATMGWAVSNWLVAGVAPARRGNDNVTSAPSGAFRASDGLINIAANKQEQWIALCGVLGLDGLTDDPRYARRADRMANRRDLTAAIEAALADWAVGDAVDCLNAAGVPAGPVATVADALASAQVQGRGLVADFGEIAGKPVRAVRPGLHWDGAPLSVEAPPPELGAHTAEILREAGVDQADIDAVLRRQDAA</sequence>
<dbReference type="InterPro" id="IPR044855">
    <property type="entry name" value="CoA-Trfase_III_dom3_sf"/>
</dbReference>
<organism evidence="2 3">
    <name type="scientific">Jannaschia aquimarina</name>
    <dbReference type="NCBI Taxonomy" id="935700"/>
    <lineage>
        <taxon>Bacteria</taxon>
        <taxon>Pseudomonadati</taxon>
        <taxon>Pseudomonadota</taxon>
        <taxon>Alphaproteobacteria</taxon>
        <taxon>Rhodobacterales</taxon>
        <taxon>Roseobacteraceae</taxon>
        <taxon>Jannaschia</taxon>
    </lineage>
</organism>
<dbReference type="Gene3D" id="3.40.50.10540">
    <property type="entry name" value="Crotonobetainyl-coa:carnitine coa-transferase, domain 1"/>
    <property type="match status" value="1"/>
</dbReference>
<dbReference type="AlphaFoldDB" id="A0A0D1EHG1"/>
<dbReference type="RefSeq" id="WP_043918001.1">
    <property type="nucleotide sequence ID" value="NZ_FZPF01000001.1"/>
</dbReference>
<evidence type="ECO:0000256" key="1">
    <source>
        <dbReference type="ARBA" id="ARBA00022679"/>
    </source>
</evidence>